<dbReference type="AlphaFoldDB" id="A0A1T5GEC5"/>
<proteinExistence type="predicted"/>
<dbReference type="Proteomes" id="UP000191112">
    <property type="component" value="Unassembled WGS sequence"/>
</dbReference>
<gene>
    <name evidence="2" type="ORF">SAMN05660477_02781</name>
</gene>
<accession>A0A1T5GEC5</accession>
<dbReference type="EMBL" id="FUYZ01000011">
    <property type="protein sequence ID" value="SKC06740.1"/>
    <property type="molecule type" value="Genomic_DNA"/>
</dbReference>
<evidence type="ECO:0000313" key="2">
    <source>
        <dbReference type="EMBL" id="SKC06740.1"/>
    </source>
</evidence>
<dbReference type="OrthoDB" id="1412480at2"/>
<keyword evidence="1" id="KW-0812">Transmembrane</keyword>
<reference evidence="2 3" key="1">
    <citation type="submission" date="2017-02" db="EMBL/GenBank/DDBJ databases">
        <authorList>
            <person name="Peterson S.W."/>
        </authorList>
    </citation>
    <scope>NUCLEOTIDE SEQUENCE [LARGE SCALE GENOMIC DNA]</scope>
    <source>
        <strain evidence="2 3">DSM 22323</strain>
    </source>
</reference>
<keyword evidence="1" id="KW-1133">Transmembrane helix</keyword>
<keyword evidence="3" id="KW-1185">Reference proteome</keyword>
<feature type="transmembrane region" description="Helical" evidence="1">
    <location>
        <begin position="12"/>
        <end position="35"/>
    </location>
</feature>
<protein>
    <recommendedName>
        <fullName evidence="4">AsmA-like C-terminal region</fullName>
    </recommendedName>
</protein>
<evidence type="ECO:0000313" key="3">
    <source>
        <dbReference type="Proteomes" id="UP000191112"/>
    </source>
</evidence>
<sequence length="827" mass="93521">METKKTSKRKKIILTSISVLLLLLVTFPFLLNIYLKSKLPDLVNEKTPYHVDMAQFNFDLISGNLHINDVKIKTKNPKDTAVTQLSGTIGELEVADFGVFKALFSKTYKAKLVKIKNPNLDIRFAKKKKDAAKNNKKPDIFLSELLIENGELKAVNHEGKSVFNGNKINVDLQDIDLNNDDNTRLPIGFKKLSIHAENLVVTVNDYYQILADKVNTVDKEIAIQNLHLNPTQSPSEYNAKSVFDFKAKNFTASNLNINRDSLIAESTLIDEPNLTITSTNKKIVKDNPKELNLKIALKDINLKNGKLLVQKSDKTKSASADKFNINITKIVFDKNTVKEKIPFKFDQHNVDISKVYFRANNNQEVRVGHIFTKDANLAIDSIQLAKLGANPNQNLWSGFIKKVNIQNIKPKFDGQKINLNLNSITVDDAKIAMISKTNKSAKKSENKNSDLNLNIGAIKLNNTNFKQLTNTGQQKASVASINAVFNNFKINETTLKSKTAFTIANHDIKTGEIFVDADKYYTLRIKNFENNDKISNIKNLAFKSKYNRKEFSRVISKQEDLYDVTANSIQIFDRVSLFENHDQILLNKVVLDGVKCSIFHDLAPPEDKSARTMFNEKLRNIKIPLFVNTVELRNSYVSYEEDAVNNNKPGKLFMDAFNATIKNVGNGKVKGTSSVVAVNAGFKFFGTAPTKVNWTFDVLNKMDNFKINGKIEGLSANEVNLFVRPYLNLTLDGEINYLKFDYFGNKNVIKGDFFLNHHNIKVNFLNKKGEKRKFLSKAVNVLVKSDAKDGGKNVQIEKERDADRSFFNMLWKGIMEGLKKTLISEKI</sequence>
<keyword evidence="1" id="KW-0472">Membrane</keyword>
<dbReference type="STRING" id="619805.SAMN05660477_02781"/>
<evidence type="ECO:0008006" key="4">
    <source>
        <dbReference type="Google" id="ProtNLM"/>
    </source>
</evidence>
<name>A0A1T5GEC5_9FLAO</name>
<organism evidence="2 3">
    <name type="scientific">Soonwooa buanensis</name>
    <dbReference type="NCBI Taxonomy" id="619805"/>
    <lineage>
        <taxon>Bacteria</taxon>
        <taxon>Pseudomonadati</taxon>
        <taxon>Bacteroidota</taxon>
        <taxon>Flavobacteriia</taxon>
        <taxon>Flavobacteriales</taxon>
        <taxon>Weeksellaceae</taxon>
        <taxon>Chryseobacterium group</taxon>
        <taxon>Soonwooa</taxon>
    </lineage>
</organism>
<dbReference type="RefSeq" id="WP_079667962.1">
    <property type="nucleotide sequence ID" value="NZ_FUYZ01000011.1"/>
</dbReference>
<evidence type="ECO:0000256" key="1">
    <source>
        <dbReference type="SAM" id="Phobius"/>
    </source>
</evidence>